<feature type="transmembrane region" description="Helical" evidence="7">
    <location>
        <begin position="228"/>
        <end position="246"/>
    </location>
</feature>
<keyword evidence="9" id="KW-1185">Reference proteome</keyword>
<feature type="transmembrane region" description="Helical" evidence="7">
    <location>
        <begin position="462"/>
        <end position="482"/>
    </location>
</feature>
<evidence type="ECO:0000256" key="4">
    <source>
        <dbReference type="ARBA" id="ARBA00022692"/>
    </source>
</evidence>
<keyword evidence="4 7" id="KW-0812">Transmembrane</keyword>
<dbReference type="InterPro" id="IPR004813">
    <property type="entry name" value="OPT"/>
</dbReference>
<organism evidence="8 9">
    <name type="scientific">[Torrubiella] hemipterigena</name>
    <dbReference type="NCBI Taxonomy" id="1531966"/>
    <lineage>
        <taxon>Eukaryota</taxon>
        <taxon>Fungi</taxon>
        <taxon>Dikarya</taxon>
        <taxon>Ascomycota</taxon>
        <taxon>Pezizomycotina</taxon>
        <taxon>Sordariomycetes</taxon>
        <taxon>Hypocreomycetidae</taxon>
        <taxon>Hypocreales</taxon>
        <taxon>Clavicipitaceae</taxon>
        <taxon>Clavicipitaceae incertae sedis</taxon>
        <taxon>'Torrubiella' clade</taxon>
    </lineage>
</organism>
<comment type="subcellular location">
    <subcellularLocation>
        <location evidence="1">Membrane</location>
        <topology evidence="1">Multi-pass membrane protein</topology>
    </subcellularLocation>
</comment>
<dbReference type="EMBL" id="CDHN01000001">
    <property type="protein sequence ID" value="CEJ82780.1"/>
    <property type="molecule type" value="Genomic_DNA"/>
</dbReference>
<dbReference type="STRING" id="1531966.A0A0A1T9D3"/>
<dbReference type="Proteomes" id="UP000039046">
    <property type="component" value="Unassembled WGS sequence"/>
</dbReference>
<reference evidence="8 9" key="1">
    <citation type="journal article" date="2015" name="Genome Announc.">
        <title>Draft Genome Sequence and Gene Annotation of the Entomopathogenic Fungus Verticillium hemipterigenum.</title>
        <authorList>
            <person name="Horn F."/>
            <person name="Habel A."/>
            <person name="Scharf D.H."/>
            <person name="Dworschak J."/>
            <person name="Brakhage A.A."/>
            <person name="Guthke R."/>
            <person name="Hertweck C."/>
            <person name="Linde J."/>
        </authorList>
    </citation>
    <scope>NUCLEOTIDE SEQUENCE [LARGE SCALE GENOMIC DNA]</scope>
</reference>
<evidence type="ECO:0000256" key="7">
    <source>
        <dbReference type="SAM" id="Phobius"/>
    </source>
</evidence>
<evidence type="ECO:0008006" key="10">
    <source>
        <dbReference type="Google" id="ProtNLM"/>
    </source>
</evidence>
<feature type="transmembrane region" description="Helical" evidence="7">
    <location>
        <begin position="86"/>
        <end position="105"/>
    </location>
</feature>
<name>A0A0A1T9D3_9HYPO</name>
<keyword evidence="5 7" id="KW-1133">Transmembrane helix</keyword>
<feature type="transmembrane region" description="Helical" evidence="7">
    <location>
        <begin position="284"/>
        <end position="311"/>
    </location>
</feature>
<comment type="similarity">
    <text evidence="2">Belongs to the oligopeptide OPT transporter family.</text>
</comment>
<dbReference type="InterPro" id="IPR045035">
    <property type="entry name" value="YSL-like"/>
</dbReference>
<evidence type="ECO:0000256" key="3">
    <source>
        <dbReference type="ARBA" id="ARBA00022448"/>
    </source>
</evidence>
<feature type="transmembrane region" description="Helical" evidence="7">
    <location>
        <begin position="356"/>
        <end position="380"/>
    </location>
</feature>
<feature type="transmembrane region" description="Helical" evidence="7">
    <location>
        <begin position="695"/>
        <end position="720"/>
    </location>
</feature>
<dbReference type="OrthoDB" id="77405at2759"/>
<accession>A0A0A1T9D3</accession>
<dbReference type="Pfam" id="PF03169">
    <property type="entry name" value="OPT"/>
    <property type="match status" value="1"/>
</dbReference>
<dbReference type="GO" id="GO:0035673">
    <property type="term" value="F:oligopeptide transmembrane transporter activity"/>
    <property type="evidence" value="ECO:0007669"/>
    <property type="project" value="InterPro"/>
</dbReference>
<dbReference type="GO" id="GO:0000329">
    <property type="term" value="C:fungal-type vacuole membrane"/>
    <property type="evidence" value="ECO:0007669"/>
    <property type="project" value="TreeGrafter"/>
</dbReference>
<feature type="transmembrane region" description="Helical" evidence="7">
    <location>
        <begin position="58"/>
        <end position="80"/>
    </location>
</feature>
<evidence type="ECO:0000313" key="9">
    <source>
        <dbReference type="Proteomes" id="UP000039046"/>
    </source>
</evidence>
<keyword evidence="3" id="KW-0813">Transport</keyword>
<dbReference type="AlphaFoldDB" id="A0A0A1T9D3"/>
<protein>
    <recommendedName>
        <fullName evidence="10">Oligopeptide transporter</fullName>
    </recommendedName>
</protein>
<evidence type="ECO:0000256" key="6">
    <source>
        <dbReference type="ARBA" id="ARBA00023136"/>
    </source>
</evidence>
<feature type="transmembrane region" description="Helical" evidence="7">
    <location>
        <begin position="434"/>
        <end position="456"/>
    </location>
</feature>
<feature type="transmembrane region" description="Helical" evidence="7">
    <location>
        <begin position="165"/>
        <end position="183"/>
    </location>
</feature>
<evidence type="ECO:0000313" key="8">
    <source>
        <dbReference type="EMBL" id="CEJ82780.1"/>
    </source>
</evidence>
<dbReference type="PANTHER" id="PTHR31645">
    <property type="entry name" value="OLIGOPEPTIDE TRANSPORTER YGL114W-RELATED"/>
    <property type="match status" value="1"/>
</dbReference>
<sequence length="738" mass="80040">MAAKAAARSIRRHVAKRTGSLNSNDWKHQMFDFEDDNITDLFASFPPIRGVPEESSPLTFRAVTIGVLLGSLVNASNVYLGLKTGFFFPATMFGAIFGYGALLFLTKSFSSIPFLGMEFGPQENSIVQAAATGAGGLAGLFVAGLPAMYKLGLLSDNPASDFGRLLTITFVCAFFGLFAAVPLRKFFIVNVARELNLVFPTATATAIAIRSMHSAGSGVKEAMSKIKALGISFCVAFTHIVVSQYADGILHNWYVFGWFYIWSGYSNMALAAHNWGWYIQLTPAFFGSGMLVGVNAALSWWLATLFAWGILGPILVHFKVAGGIPIGEGRWAGLISYNNMDSNGEDGALPSPRYWFLWPGVMVLIVYSLIELILHVRVIWDGLKFGIRSFAGAFVKPKPEQAVNQTFFEKQAAKAKREAEQCLDFAPRDQQVPIWIWLPGVLIMVIMACLVCKFQYNMNPGLALLALLLGLLFAFLSIYGCAVTDFTPLTASAKASQLVFGAATRGMDVKAAQRINLIAGNIASGTADVANNLTSDFRVGFLLRTPPHLQFYAQAIGTFVAVFLAPGIFVLFMTAYPCVWKDLTPEAQERCPFQAPSVHAWKAVAEAVTVDALPIPRSSGIFAIVVGLIAAAQALTKHFFLYGKREKYRKWLPNWMSIGVAWVLGVDTGYANAILGGSIATLLWRRYKPQYFEQYGYSVAAGLIAGEGLAGVVNAALAVGGLDGASRGSRIAIPGERW</sequence>
<proteinExistence type="inferred from homology"/>
<dbReference type="HOGENOM" id="CLU_010539_1_0_1"/>
<evidence type="ECO:0000256" key="5">
    <source>
        <dbReference type="ARBA" id="ARBA00022989"/>
    </source>
</evidence>
<feature type="transmembrane region" description="Helical" evidence="7">
    <location>
        <begin position="126"/>
        <end position="145"/>
    </location>
</feature>
<feature type="transmembrane region" description="Helical" evidence="7">
    <location>
        <begin position="551"/>
        <end position="576"/>
    </location>
</feature>
<keyword evidence="6 7" id="KW-0472">Membrane</keyword>
<feature type="transmembrane region" description="Helical" evidence="7">
    <location>
        <begin position="621"/>
        <end position="643"/>
    </location>
</feature>
<evidence type="ECO:0000256" key="1">
    <source>
        <dbReference type="ARBA" id="ARBA00004141"/>
    </source>
</evidence>
<feature type="transmembrane region" description="Helical" evidence="7">
    <location>
        <begin position="655"/>
        <end position="675"/>
    </location>
</feature>
<gene>
    <name evidence="8" type="ORF">VHEMI02828</name>
</gene>
<evidence type="ECO:0000256" key="2">
    <source>
        <dbReference type="ARBA" id="ARBA00008807"/>
    </source>
</evidence>
<dbReference type="PANTHER" id="PTHR31645:SF3">
    <property type="entry name" value="OLIGOPEPTIDE TRANSPORTER"/>
    <property type="match status" value="1"/>
</dbReference>